<feature type="transmembrane region" description="Helical" evidence="7">
    <location>
        <begin position="668"/>
        <end position="688"/>
    </location>
</feature>
<sequence length="754" mass="85357">MRFGKTLKEAQFGPWKDKYIDYAKLKSLLREDQYDDDEEPWTEEDENKFCDEIFNTQLEKVAGFQESTFNSLKERIEATYGTLRELAAEGAAAASAISTDRVKKFESDLDALTEELRQLKKYSSINYTGFLKIVKKHDRKRGDRYKVRPMLQLSLNKRPFNSEKSYTPLINKLSVMYYIVRQQTEGGETTAFHPELDMGVQDDGKHTAHKFWVHPDNLLEVKTYILRRLPALVYAEQAGSVDDAPNDPTITSLYFDNSKFALYNKKVDRNAEASSLRLRWYGDLSSAPEIKMEEKTAHANGISEEHKFDIKQKWIQPFIAGEYKMEKSIAKMERQGQPAADIESFKKTTSEIQELILSQKLAPVLRANFVRTAFQQPADDRVRISIDTDVAFIREDTLDRSRPCRDPLTWHRTDIDNSSMKYPFSNINQSEISKFPYAILEIKLLEGRKRPEWVEDLMGSHLVFPAPGFSKFVHGVASLFEDYVNTLPFWLSELEGDIRKDPKQAFDEEIQRRIQKAENEQIVGSLLGAKAGSASFKPTTHSPVAESVLAQRVQAEMAPPARQAVSASQVDGSDEAAAPARTGISSVLPSFSMSRYAQNRRAKQSATQQELPEGVVEPEVWIKNSGELKIEPKVWLANERTFLKWQHISILLGGLAVALYSAAGKDTVAEVMGVVYILIAIFAGVWGYTMMHVRRRMIQERSGRDFDNVVGPIVIAVAMAVALVVNFFLEFKKAFDTVHLPGGNVTESALGSEL</sequence>
<proteinExistence type="predicted"/>
<dbReference type="InterPro" id="IPR042267">
    <property type="entry name" value="VTC_sf"/>
</dbReference>
<evidence type="ECO:0000313" key="9">
    <source>
        <dbReference type="EMBL" id="KKA31162.1"/>
    </source>
</evidence>
<keyword evidence="5 7" id="KW-0472">Membrane</keyword>
<dbReference type="CDD" id="cd14480">
    <property type="entry name" value="SPX_VTC2_like"/>
    <property type="match status" value="1"/>
</dbReference>
<dbReference type="OrthoDB" id="6493944at2759"/>
<feature type="transmembrane region" description="Helical" evidence="7">
    <location>
        <begin position="709"/>
        <end position="729"/>
    </location>
</feature>
<dbReference type="PROSITE" id="PS51382">
    <property type="entry name" value="SPX"/>
    <property type="match status" value="1"/>
</dbReference>
<dbReference type="Pfam" id="PF09359">
    <property type="entry name" value="VTC"/>
    <property type="match status" value="1"/>
</dbReference>
<name>A0A0F4ZKX1_9PEZI</name>
<feature type="transmembrane region" description="Helical" evidence="7">
    <location>
        <begin position="642"/>
        <end position="662"/>
    </location>
</feature>
<dbReference type="GO" id="GO:0000329">
    <property type="term" value="C:fungal-type vacuole membrane"/>
    <property type="evidence" value="ECO:0007669"/>
    <property type="project" value="TreeGrafter"/>
</dbReference>
<dbReference type="EMBL" id="LAEV01000037">
    <property type="protein sequence ID" value="KKA31162.1"/>
    <property type="molecule type" value="Genomic_DNA"/>
</dbReference>
<evidence type="ECO:0000256" key="1">
    <source>
        <dbReference type="ARBA" id="ARBA00004128"/>
    </source>
</evidence>
<dbReference type="Pfam" id="PF02656">
    <property type="entry name" value="DUF202"/>
    <property type="match status" value="1"/>
</dbReference>
<evidence type="ECO:0000256" key="6">
    <source>
        <dbReference type="SAM" id="MobiDB-lite"/>
    </source>
</evidence>
<dbReference type="InterPro" id="IPR051572">
    <property type="entry name" value="VTC_Complex_Subunit"/>
</dbReference>
<dbReference type="InterPro" id="IPR003807">
    <property type="entry name" value="DUF202"/>
</dbReference>
<organism evidence="9 10">
    <name type="scientific">Thielaviopsis punctulata</name>
    <dbReference type="NCBI Taxonomy" id="72032"/>
    <lineage>
        <taxon>Eukaryota</taxon>
        <taxon>Fungi</taxon>
        <taxon>Dikarya</taxon>
        <taxon>Ascomycota</taxon>
        <taxon>Pezizomycotina</taxon>
        <taxon>Sordariomycetes</taxon>
        <taxon>Hypocreomycetidae</taxon>
        <taxon>Microascales</taxon>
        <taxon>Ceratocystidaceae</taxon>
        <taxon>Thielaviopsis</taxon>
    </lineage>
</organism>
<protein>
    <recommendedName>
        <fullName evidence="8">SPX domain-containing protein</fullName>
    </recommendedName>
</protein>
<gene>
    <name evidence="9" type="ORF">TD95_002287</name>
</gene>
<feature type="domain" description="SPX" evidence="8">
    <location>
        <begin position="1"/>
        <end position="151"/>
    </location>
</feature>
<keyword evidence="3 7" id="KW-0812">Transmembrane</keyword>
<keyword evidence="2" id="KW-0926">Vacuole</keyword>
<evidence type="ECO:0000256" key="7">
    <source>
        <dbReference type="SAM" id="Phobius"/>
    </source>
</evidence>
<reference evidence="9 10" key="1">
    <citation type="submission" date="2015-03" db="EMBL/GenBank/DDBJ databases">
        <authorList>
            <person name="Radwan O."/>
            <person name="Al-Naeli F.A."/>
            <person name="Rendon G.A."/>
            <person name="Fields C."/>
        </authorList>
    </citation>
    <scope>NUCLEOTIDE SEQUENCE [LARGE SCALE GENOMIC DNA]</scope>
    <source>
        <strain evidence="9">CR-DP1</strain>
    </source>
</reference>
<evidence type="ECO:0000256" key="5">
    <source>
        <dbReference type="ARBA" id="ARBA00023136"/>
    </source>
</evidence>
<evidence type="ECO:0000256" key="2">
    <source>
        <dbReference type="ARBA" id="ARBA00022554"/>
    </source>
</evidence>
<dbReference type="GO" id="GO:0033254">
    <property type="term" value="C:vacuolar transporter chaperone complex"/>
    <property type="evidence" value="ECO:0007669"/>
    <property type="project" value="TreeGrafter"/>
</dbReference>
<dbReference type="PANTHER" id="PTHR46140">
    <property type="entry name" value="VACUOLAR TRANSPORTER CHAPERONE 1-RELATED"/>
    <property type="match status" value="1"/>
</dbReference>
<dbReference type="PANTHER" id="PTHR46140:SF2">
    <property type="entry name" value="VACUOLAR TRANSPORTER CHAPERONE 3 COMPLEX SUBUNIT 3-RELATED"/>
    <property type="match status" value="1"/>
</dbReference>
<evidence type="ECO:0000259" key="8">
    <source>
        <dbReference type="PROSITE" id="PS51382"/>
    </source>
</evidence>
<keyword evidence="4 7" id="KW-1133">Transmembrane helix</keyword>
<dbReference type="Gene3D" id="3.20.100.30">
    <property type="entry name" value="VTC, catalytic tunnel domain"/>
    <property type="match status" value="1"/>
</dbReference>
<dbReference type="Proteomes" id="UP000033483">
    <property type="component" value="Unassembled WGS sequence"/>
</dbReference>
<dbReference type="InterPro" id="IPR018966">
    <property type="entry name" value="VTC_domain"/>
</dbReference>
<evidence type="ECO:0000256" key="3">
    <source>
        <dbReference type="ARBA" id="ARBA00022692"/>
    </source>
</evidence>
<accession>A0A0F4ZKX1</accession>
<dbReference type="GO" id="GO:0006799">
    <property type="term" value="P:polyphosphate biosynthetic process"/>
    <property type="evidence" value="ECO:0007669"/>
    <property type="project" value="EnsemblFungi"/>
</dbReference>
<comment type="caution">
    <text evidence="9">The sequence shown here is derived from an EMBL/GenBank/DDBJ whole genome shotgun (WGS) entry which is preliminary data.</text>
</comment>
<evidence type="ECO:0000256" key="4">
    <source>
        <dbReference type="ARBA" id="ARBA00022989"/>
    </source>
</evidence>
<feature type="region of interest" description="Disordered" evidence="6">
    <location>
        <begin position="560"/>
        <end position="579"/>
    </location>
</feature>
<dbReference type="AlphaFoldDB" id="A0A0F4ZKX1"/>
<dbReference type="InterPro" id="IPR004331">
    <property type="entry name" value="SPX_dom"/>
</dbReference>
<evidence type="ECO:0000313" key="10">
    <source>
        <dbReference type="Proteomes" id="UP000033483"/>
    </source>
</evidence>
<comment type="subcellular location">
    <subcellularLocation>
        <location evidence="1">Vacuole membrane</location>
        <topology evidence="1">Multi-pass membrane protein</topology>
    </subcellularLocation>
</comment>
<keyword evidence="10" id="KW-1185">Reference proteome</keyword>